<evidence type="ECO:0000256" key="6">
    <source>
        <dbReference type="ARBA" id="ARBA00022833"/>
    </source>
</evidence>
<evidence type="ECO:0000313" key="13">
    <source>
        <dbReference type="EMBL" id="ELY57712.1"/>
    </source>
</evidence>
<reference evidence="13 14" key="1">
    <citation type="journal article" date="2014" name="PLoS Genet.">
        <title>Phylogenetically driven sequencing of extremely halophilic archaea reveals strategies for static and dynamic osmo-response.</title>
        <authorList>
            <person name="Becker E.A."/>
            <person name="Seitzer P.M."/>
            <person name="Tritt A."/>
            <person name="Larsen D."/>
            <person name="Krusor M."/>
            <person name="Yao A.I."/>
            <person name="Wu D."/>
            <person name="Madern D."/>
            <person name="Eisen J.A."/>
            <person name="Darling A.E."/>
            <person name="Facciotti M.T."/>
        </authorList>
    </citation>
    <scope>NUCLEOTIDE SEQUENCE [LARGE SCALE GENOMIC DNA]</scope>
    <source>
        <strain evidence="13 14">JCM 12255</strain>
    </source>
</reference>
<feature type="transmembrane region" description="Helical" evidence="11">
    <location>
        <begin position="44"/>
        <end position="63"/>
    </location>
</feature>
<evidence type="ECO:0000259" key="12">
    <source>
        <dbReference type="Pfam" id="PF01435"/>
    </source>
</evidence>
<protein>
    <submittedName>
        <fullName evidence="13">Peptidase M48 Ste24p</fullName>
    </submittedName>
</protein>
<evidence type="ECO:0000256" key="4">
    <source>
        <dbReference type="ARBA" id="ARBA00022723"/>
    </source>
</evidence>
<feature type="domain" description="Peptidase M48" evidence="12">
    <location>
        <begin position="86"/>
        <end position="304"/>
    </location>
</feature>
<feature type="transmembrane region" description="Helical" evidence="11">
    <location>
        <begin position="12"/>
        <end position="38"/>
    </location>
</feature>
<comment type="similarity">
    <text evidence="10">Belongs to the peptidase M48 family.</text>
</comment>
<name>L9X7X7_9EURY</name>
<gene>
    <name evidence="13" type="ORF">C493_07469</name>
</gene>
<organism evidence="13 14">
    <name type="scientific">Natronolimnohabitans innermongolicus JCM 12255</name>
    <dbReference type="NCBI Taxonomy" id="1227499"/>
    <lineage>
        <taxon>Archaea</taxon>
        <taxon>Methanobacteriati</taxon>
        <taxon>Methanobacteriota</taxon>
        <taxon>Stenosarchaea group</taxon>
        <taxon>Halobacteria</taxon>
        <taxon>Halobacteriales</taxon>
        <taxon>Natrialbaceae</taxon>
        <taxon>Natronolimnohabitans</taxon>
    </lineage>
</organism>
<keyword evidence="1" id="KW-1003">Cell membrane</keyword>
<keyword evidence="14" id="KW-1185">Reference proteome</keyword>
<evidence type="ECO:0000256" key="10">
    <source>
        <dbReference type="RuleBase" id="RU003983"/>
    </source>
</evidence>
<keyword evidence="4" id="KW-0479">Metal-binding</keyword>
<keyword evidence="3 11" id="KW-0812">Transmembrane</keyword>
<dbReference type="eggNOG" id="arCOG01331">
    <property type="taxonomic scope" value="Archaea"/>
</dbReference>
<dbReference type="InterPro" id="IPR001915">
    <property type="entry name" value="Peptidase_M48"/>
</dbReference>
<evidence type="ECO:0000256" key="8">
    <source>
        <dbReference type="ARBA" id="ARBA00023049"/>
    </source>
</evidence>
<evidence type="ECO:0000256" key="11">
    <source>
        <dbReference type="SAM" id="Phobius"/>
    </source>
</evidence>
<keyword evidence="7 11" id="KW-1133">Transmembrane helix</keyword>
<comment type="cofactor">
    <cofactor evidence="10">
        <name>Zn(2+)</name>
        <dbReference type="ChEBI" id="CHEBI:29105"/>
    </cofactor>
    <text evidence="10">Binds 1 zinc ion per subunit.</text>
</comment>
<dbReference type="Proteomes" id="UP000011602">
    <property type="component" value="Unassembled WGS sequence"/>
</dbReference>
<dbReference type="AlphaFoldDB" id="L9X7X7"/>
<dbReference type="GO" id="GO:0006508">
    <property type="term" value="P:proteolysis"/>
    <property type="evidence" value="ECO:0007669"/>
    <property type="project" value="UniProtKB-KW"/>
</dbReference>
<dbReference type="EMBL" id="AOHZ01000040">
    <property type="protein sequence ID" value="ELY57712.1"/>
    <property type="molecule type" value="Genomic_DNA"/>
</dbReference>
<keyword evidence="8 10" id="KW-0482">Metalloprotease</keyword>
<dbReference type="PATRIC" id="fig|1227499.3.peg.1502"/>
<dbReference type="RefSeq" id="WP_007258795.1">
    <property type="nucleotide sequence ID" value="NZ_AOHZ01000040.1"/>
</dbReference>
<dbReference type="Pfam" id="PF01435">
    <property type="entry name" value="Peptidase_M48"/>
    <property type="match status" value="1"/>
</dbReference>
<dbReference type="GO" id="GO:0004222">
    <property type="term" value="F:metalloendopeptidase activity"/>
    <property type="evidence" value="ECO:0007669"/>
    <property type="project" value="InterPro"/>
</dbReference>
<evidence type="ECO:0000256" key="7">
    <source>
        <dbReference type="ARBA" id="ARBA00022989"/>
    </source>
</evidence>
<evidence type="ECO:0000256" key="9">
    <source>
        <dbReference type="ARBA" id="ARBA00023136"/>
    </source>
</evidence>
<dbReference type="Gene3D" id="3.30.2010.10">
    <property type="entry name" value="Metalloproteases ('zincins'), catalytic domain"/>
    <property type="match status" value="1"/>
</dbReference>
<evidence type="ECO:0000313" key="14">
    <source>
        <dbReference type="Proteomes" id="UP000011602"/>
    </source>
</evidence>
<feature type="transmembrane region" description="Helical" evidence="11">
    <location>
        <begin position="170"/>
        <end position="196"/>
    </location>
</feature>
<dbReference type="InterPro" id="IPR050083">
    <property type="entry name" value="HtpX_protease"/>
</dbReference>
<dbReference type="STRING" id="1227499.C493_07469"/>
<keyword evidence="5 10" id="KW-0378">Hydrolase</keyword>
<keyword evidence="9 11" id="KW-0472">Membrane</keyword>
<dbReference type="GO" id="GO:0046872">
    <property type="term" value="F:metal ion binding"/>
    <property type="evidence" value="ECO:0007669"/>
    <property type="project" value="UniProtKB-KW"/>
</dbReference>
<keyword evidence="6 10" id="KW-0862">Zinc</keyword>
<evidence type="ECO:0000256" key="5">
    <source>
        <dbReference type="ARBA" id="ARBA00022801"/>
    </source>
</evidence>
<accession>L9X7X7</accession>
<sequence length="319" mass="35303">MRSRSLTLRLLMVAVGSLLLVTYLGLAAAGYLAIVILWRAAPDPTTTVLAVVATGLLAGYLSYRFGTNALLSRIEAVELPRSRAPETYRRLDRLEAAMDVSTPTLYVAALPTPNAFAIGSGRNGTVVLDQSLFRALSGDELEALLAHELAHLEGYDAFVQTLAFGVFRTLAGLVLLLVTPFLLAVAGVARAVAWIRGRPKTWPQTAFGRLLGRIERGVQLVLVVVTLVVRAHSRRREYAADDRAAEVTGDPIALARALWKIQRLAEPERELLSPLYVHTDEDDWSKLFSTHPPTNERIDRLVEMVQSTRAREQFRERRQ</sequence>
<keyword evidence="2 10" id="KW-0645">Protease</keyword>
<evidence type="ECO:0000256" key="2">
    <source>
        <dbReference type="ARBA" id="ARBA00022670"/>
    </source>
</evidence>
<dbReference type="PANTHER" id="PTHR43221">
    <property type="entry name" value="PROTEASE HTPX"/>
    <property type="match status" value="1"/>
</dbReference>
<dbReference type="PANTHER" id="PTHR43221:SF2">
    <property type="entry name" value="PROTEASE HTPX HOMOLOG"/>
    <property type="match status" value="1"/>
</dbReference>
<evidence type="ECO:0000256" key="3">
    <source>
        <dbReference type="ARBA" id="ARBA00022692"/>
    </source>
</evidence>
<evidence type="ECO:0000256" key="1">
    <source>
        <dbReference type="ARBA" id="ARBA00022475"/>
    </source>
</evidence>
<proteinExistence type="inferred from homology"/>
<comment type="caution">
    <text evidence="13">The sequence shown here is derived from an EMBL/GenBank/DDBJ whole genome shotgun (WGS) entry which is preliminary data.</text>
</comment>